<dbReference type="AlphaFoldDB" id="A0A1S9H4P2"/>
<evidence type="ECO:0000313" key="6">
    <source>
        <dbReference type="Proteomes" id="UP000542811"/>
    </source>
</evidence>
<gene>
    <name evidence="4" type="ORF">EV131_103161</name>
    <name evidence="2" type="ORF">FHS25_002043</name>
    <name evidence="3" type="ORF">HFO74_23540</name>
</gene>
<dbReference type="EMBL" id="JAAXQQ010000008">
    <property type="protein sequence ID" value="MBY3066351.1"/>
    <property type="molecule type" value="Genomic_DNA"/>
</dbReference>
<reference evidence="3" key="2">
    <citation type="submission" date="2020-04" db="EMBL/GenBank/DDBJ databases">
        <title>Global-level population genomics supports evidence of horizontal gene transfer on evolution of Rhizobia in Lentils.</title>
        <authorList>
            <person name="Gai Y."/>
            <person name="Cook D."/>
            <person name="Riely B."/>
        </authorList>
    </citation>
    <scope>NUCLEOTIDE SEQUENCE</scope>
    <source>
        <strain evidence="3">TLR9</strain>
    </source>
</reference>
<evidence type="ECO:0000313" key="2">
    <source>
        <dbReference type="EMBL" id="MBB3161594.1"/>
    </source>
</evidence>
<reference evidence="4 5" key="1">
    <citation type="submission" date="2019-03" db="EMBL/GenBank/DDBJ databases">
        <title>Genomic Encyclopedia of Type Strains, Phase IV (KMG-V): Genome sequencing to study the core and pangenomes of soil and plant-associated prokaryotes.</title>
        <authorList>
            <person name="Whitman W."/>
        </authorList>
    </citation>
    <scope>NUCLEOTIDE SEQUENCE [LARGE SCALE GENOMIC DNA]</scope>
    <source>
        <strain evidence="4 5">FB403</strain>
    </source>
</reference>
<evidence type="ECO:0000256" key="1">
    <source>
        <dbReference type="SAM" id="MobiDB-lite"/>
    </source>
</evidence>
<name>A0A1S9H4P2_9HYPH</name>
<organism evidence="4 5">
    <name type="scientific">Rhizobium laguerreae</name>
    <dbReference type="NCBI Taxonomy" id="1076926"/>
    <lineage>
        <taxon>Bacteria</taxon>
        <taxon>Pseudomonadati</taxon>
        <taxon>Pseudomonadota</taxon>
        <taxon>Alphaproteobacteria</taxon>
        <taxon>Hyphomicrobiales</taxon>
        <taxon>Rhizobiaceae</taxon>
        <taxon>Rhizobium/Agrobacterium group</taxon>
        <taxon>Rhizobium</taxon>
    </lineage>
</organism>
<protein>
    <submittedName>
        <fullName evidence="3">Cold-shock protein</fullName>
    </submittedName>
</protein>
<dbReference type="Proteomes" id="UP000295021">
    <property type="component" value="Unassembled WGS sequence"/>
</dbReference>
<evidence type="ECO:0000313" key="3">
    <source>
        <dbReference type="EMBL" id="MBY3066351.1"/>
    </source>
</evidence>
<dbReference type="GeneID" id="67484479"/>
<evidence type="ECO:0000313" key="5">
    <source>
        <dbReference type="Proteomes" id="UP000295021"/>
    </source>
</evidence>
<reference evidence="2 6" key="3">
    <citation type="submission" date="2020-08" db="EMBL/GenBank/DDBJ databases">
        <title>Genomic Encyclopedia of Type Strains, Phase III (KMG-III): the genomes of soil and plant-associated and newly described type strains.</title>
        <authorList>
            <person name="Whitman W."/>
        </authorList>
    </citation>
    <scope>NUCLEOTIDE SEQUENCE [LARGE SCALE GENOMIC DNA]</scope>
    <source>
        <strain evidence="2 6">CECT 8280</strain>
    </source>
</reference>
<feature type="region of interest" description="Disordered" evidence="1">
    <location>
        <begin position="59"/>
        <end position="79"/>
    </location>
</feature>
<sequence length="94" mass="10478">MGRQNYKVGDMIVLKSGLTRTAKANKRCRISSILPNDHGHVQYRVQFDAENFERRITEADIDTGESPSRASPEVAAKSDGAEPWLKFSSIKIGK</sequence>
<evidence type="ECO:0000313" key="4">
    <source>
        <dbReference type="EMBL" id="TCU27131.1"/>
    </source>
</evidence>
<dbReference type="EMBL" id="SMBI01000003">
    <property type="protein sequence ID" value="TCU27131.1"/>
    <property type="molecule type" value="Genomic_DNA"/>
</dbReference>
<dbReference type="Proteomes" id="UP000758022">
    <property type="component" value="Unassembled WGS sequence"/>
</dbReference>
<dbReference type="Proteomes" id="UP000542811">
    <property type="component" value="Unassembled WGS sequence"/>
</dbReference>
<dbReference type="EMBL" id="JACHXX010000002">
    <property type="protein sequence ID" value="MBB3161594.1"/>
    <property type="molecule type" value="Genomic_DNA"/>
</dbReference>
<comment type="caution">
    <text evidence="4">The sequence shown here is derived from an EMBL/GenBank/DDBJ whole genome shotgun (WGS) entry which is preliminary data.</text>
</comment>
<dbReference type="RefSeq" id="WP_020049097.1">
    <property type="nucleotide sequence ID" value="NZ_CP088090.1"/>
</dbReference>
<keyword evidence="6" id="KW-1185">Reference proteome</keyword>
<accession>A0A1S9H4P2</accession>
<proteinExistence type="predicted"/>